<name>A0A4T1ZRB6_9PSED</name>
<dbReference type="EMBL" id="RFLV01000006">
    <property type="protein sequence ID" value="TIH06527.1"/>
    <property type="molecule type" value="Genomic_DNA"/>
</dbReference>
<dbReference type="AlphaFoldDB" id="A0A4T1ZRB6"/>
<evidence type="ECO:0000256" key="3">
    <source>
        <dbReference type="SAM" id="SignalP"/>
    </source>
</evidence>
<sequence length="133" mass="14719">MRPGPLFLLLTLCLPAFAVAEESPPQPLAENTSAQAQIDDLEQRLALSEEQRNALSTELQNTANEHETAQLQRLRQDNQRLKLQLKKAQASAPPPLISEQQMWFATGAGAGLLGVIIGALLRNGRRSRKEWLN</sequence>
<dbReference type="RefSeq" id="WP_136666222.1">
    <property type="nucleotide sequence ID" value="NZ_CP180477.1"/>
</dbReference>
<proteinExistence type="predicted"/>
<dbReference type="Proteomes" id="UP000307541">
    <property type="component" value="Unassembled WGS sequence"/>
</dbReference>
<dbReference type="OrthoDB" id="7030625at2"/>
<accession>A0A4T1ZRB6</accession>
<evidence type="ECO:0000256" key="2">
    <source>
        <dbReference type="SAM" id="Phobius"/>
    </source>
</evidence>
<protein>
    <submittedName>
        <fullName evidence="4">Translation initiation factor 2</fullName>
    </submittedName>
</protein>
<keyword evidence="4" id="KW-0648">Protein biosynthesis</keyword>
<feature type="signal peptide" evidence="3">
    <location>
        <begin position="1"/>
        <end position="20"/>
    </location>
</feature>
<feature type="transmembrane region" description="Helical" evidence="2">
    <location>
        <begin position="102"/>
        <end position="121"/>
    </location>
</feature>
<evidence type="ECO:0000256" key="1">
    <source>
        <dbReference type="SAM" id="Coils"/>
    </source>
</evidence>
<comment type="caution">
    <text evidence="4">The sequence shown here is derived from an EMBL/GenBank/DDBJ whole genome shotgun (WGS) entry which is preliminary data.</text>
</comment>
<evidence type="ECO:0000313" key="5">
    <source>
        <dbReference type="Proteomes" id="UP000307541"/>
    </source>
</evidence>
<reference evidence="4 5" key="1">
    <citation type="submission" date="2018-10" db="EMBL/GenBank/DDBJ databases">
        <title>Pseudomonas leptonychotis sp. nov., isolated from Weddell seals in Antarctica.</title>
        <authorList>
            <person name="Novakova D."/>
            <person name="Svec P."/>
            <person name="Kralova S."/>
            <person name="Kristofova L."/>
            <person name="Zeman M."/>
            <person name="Pantucek R."/>
            <person name="Maslanova I."/>
            <person name="Sedlacek I."/>
        </authorList>
    </citation>
    <scope>NUCLEOTIDE SEQUENCE [LARGE SCALE GENOMIC DNA]</scope>
    <source>
        <strain evidence="4 5">CCM 8849</strain>
    </source>
</reference>
<keyword evidence="2" id="KW-1133">Transmembrane helix</keyword>
<evidence type="ECO:0000313" key="4">
    <source>
        <dbReference type="EMBL" id="TIH06527.1"/>
    </source>
</evidence>
<feature type="chain" id="PRO_5020601015" evidence="3">
    <location>
        <begin position="21"/>
        <end position="133"/>
    </location>
</feature>
<keyword evidence="1" id="KW-0175">Coiled coil</keyword>
<keyword evidence="4" id="KW-0396">Initiation factor</keyword>
<keyword evidence="3" id="KW-0732">Signal</keyword>
<keyword evidence="2" id="KW-0472">Membrane</keyword>
<gene>
    <name evidence="4" type="ORF">D8779_19395</name>
</gene>
<organism evidence="4 5">
    <name type="scientific">Pseudomonas leptonychotis</name>
    <dbReference type="NCBI Taxonomy" id="2448482"/>
    <lineage>
        <taxon>Bacteria</taxon>
        <taxon>Pseudomonadati</taxon>
        <taxon>Pseudomonadota</taxon>
        <taxon>Gammaproteobacteria</taxon>
        <taxon>Pseudomonadales</taxon>
        <taxon>Pseudomonadaceae</taxon>
        <taxon>Pseudomonas</taxon>
    </lineage>
</organism>
<dbReference type="GO" id="GO:0003743">
    <property type="term" value="F:translation initiation factor activity"/>
    <property type="evidence" value="ECO:0007669"/>
    <property type="project" value="UniProtKB-KW"/>
</dbReference>
<feature type="coiled-coil region" evidence="1">
    <location>
        <begin position="31"/>
        <end position="91"/>
    </location>
</feature>
<keyword evidence="5" id="KW-1185">Reference proteome</keyword>
<keyword evidence="2" id="KW-0812">Transmembrane</keyword>